<feature type="transmembrane region" description="Helical" evidence="5">
    <location>
        <begin position="425"/>
        <end position="442"/>
    </location>
</feature>
<evidence type="ECO:0000313" key="8">
    <source>
        <dbReference type="Proteomes" id="UP001178507"/>
    </source>
</evidence>
<dbReference type="PANTHER" id="PTHR30238">
    <property type="entry name" value="MEMBRANE BOUND PREDICTED REDOX MODULATOR"/>
    <property type="match status" value="1"/>
</dbReference>
<comment type="caution">
    <text evidence="7">The sequence shown here is derived from an EMBL/GenBank/DDBJ whole genome shotgun (WGS) entry which is preliminary data.</text>
</comment>
<gene>
    <name evidence="7" type="ORF">EVOR1521_LOCUS22050</name>
</gene>
<evidence type="ECO:0000256" key="5">
    <source>
        <dbReference type="SAM" id="Phobius"/>
    </source>
</evidence>
<evidence type="ECO:0000256" key="2">
    <source>
        <dbReference type="ARBA" id="ARBA00022692"/>
    </source>
</evidence>
<evidence type="ECO:0000256" key="1">
    <source>
        <dbReference type="ARBA" id="ARBA00004141"/>
    </source>
</evidence>
<feature type="transmembrane region" description="Helical" evidence="5">
    <location>
        <begin position="351"/>
        <end position="369"/>
    </location>
</feature>
<dbReference type="Pfam" id="PF03741">
    <property type="entry name" value="TerC"/>
    <property type="match status" value="1"/>
</dbReference>
<keyword evidence="6" id="KW-0732">Signal</keyword>
<name>A0AA36N8L5_9DINO</name>
<dbReference type="InterPro" id="IPR005496">
    <property type="entry name" value="Integral_membrane_TerC"/>
</dbReference>
<comment type="subcellular location">
    <subcellularLocation>
        <location evidence="1">Membrane</location>
        <topology evidence="1">Multi-pass membrane protein</topology>
    </subcellularLocation>
</comment>
<feature type="transmembrane region" description="Helical" evidence="5">
    <location>
        <begin position="381"/>
        <end position="405"/>
    </location>
</feature>
<evidence type="ECO:0000313" key="7">
    <source>
        <dbReference type="EMBL" id="CAJ1398197.1"/>
    </source>
</evidence>
<proteinExistence type="predicted"/>
<feature type="transmembrane region" description="Helical" evidence="5">
    <location>
        <begin position="98"/>
        <end position="119"/>
    </location>
</feature>
<evidence type="ECO:0000256" key="6">
    <source>
        <dbReference type="SAM" id="SignalP"/>
    </source>
</evidence>
<feature type="transmembrane region" description="Helical" evidence="5">
    <location>
        <begin position="217"/>
        <end position="237"/>
    </location>
</feature>
<accession>A0AA36N8L5</accession>
<keyword evidence="8" id="KW-1185">Reference proteome</keyword>
<keyword evidence="2 5" id="KW-0812">Transmembrane</keyword>
<feature type="transmembrane region" description="Helical" evidence="5">
    <location>
        <begin position="157"/>
        <end position="177"/>
    </location>
</feature>
<dbReference type="GO" id="GO:0016020">
    <property type="term" value="C:membrane"/>
    <property type="evidence" value="ECO:0007669"/>
    <property type="project" value="UniProtKB-SubCell"/>
</dbReference>
<feature type="chain" id="PRO_5041224715" evidence="6">
    <location>
        <begin position="17"/>
        <end position="916"/>
    </location>
</feature>
<keyword evidence="4 5" id="KW-0472">Membrane</keyword>
<keyword evidence="3 5" id="KW-1133">Transmembrane helix</keyword>
<dbReference type="AlphaFoldDB" id="A0AA36N8L5"/>
<evidence type="ECO:0000256" key="3">
    <source>
        <dbReference type="ARBA" id="ARBA00022989"/>
    </source>
</evidence>
<sequence>MSRAILVWLALWPCLAAPRTCDRVRNVTSQNSAPLLLQWPGARIRPAANYSLKVGNATSMADVPKLYIAKVKSIFAAWGWMGSVSLQQFGPAGVRKFLNSAVIFDWCLFSVAAFLAVLWRRAQRSPYISLLGWCALGTAYAAVIFARMGSHHGSNWLAGYLLELVFLVENVFVFHAIGEAFRISSAAVAQCLVVVAWGQICFDVVFFMGLAQRLRSFWLLPYLLGCWLLSLGVTVLLHTEEEKDAAASPSSSVSERSCSPAADMLRNVLASRVDADGEEESGYLRLKGRDLKVSVLNVATCVLLLADFLLDIDVVLTKIEEIPNSYLAFSSSALATFMIPELFILSQDMLAWFPLLNYGIGLVLCFFGIQMVFAQVVEVEALLSCGIVVSILACCVAASAARSLFEPRAGTRQASGVQRELREGWPIWCLPCSGVWWFWLPSFRLLQLGRAGRASLHFFGHVLVMVGRSHVAAQDNNSTWARHILQWSYFPLVLLLDFFFILKGSRDRSRHVRRPWRFGRLMFRNFRLGAALPGWRLRSWRFQGWEDCYLGFNDPPGEMLHIILSLVRARMTEVDQLLSVAGSMTSLNLLTALRPRQIHFFDMNPCAIAWGKMLLELIAASNSRQEFMSQLFARDLLAFEQTHGGLTYLNQHQYLATSTSPKLREEAQGRLSTEGAEVYREILAPFQELRRRRDWHTPRLAPCEDRRKVPNRTRSGLGSQGRLPADGVASYHYGEGWLASEWTFQQVQQQLRKTPVRWSGGLDFPTASAEALAAESQHGALLFLMDMFSSEFASAWPLHRAQRLQQRCGGLLLAQSITRDRQELLQELNGSSWRSLSDWDSQALLPSEFCRVGVDTSPGCRPPGLSGEALRLCHPLLRQASGADLQLLEELTRDRFSRCEKRRSACLRLGALELDP</sequence>
<feature type="transmembrane region" description="Helical" evidence="5">
    <location>
        <begin position="326"/>
        <end position="345"/>
    </location>
</feature>
<feature type="signal peptide" evidence="6">
    <location>
        <begin position="1"/>
        <end position="16"/>
    </location>
</feature>
<evidence type="ECO:0000256" key="4">
    <source>
        <dbReference type="ARBA" id="ARBA00023136"/>
    </source>
</evidence>
<feature type="transmembrane region" description="Helical" evidence="5">
    <location>
        <begin position="183"/>
        <end position="210"/>
    </location>
</feature>
<dbReference type="PANTHER" id="PTHR30238:SF4">
    <property type="entry name" value="SLL1022 PROTEIN"/>
    <property type="match status" value="1"/>
</dbReference>
<organism evidence="7 8">
    <name type="scientific">Effrenium voratum</name>
    <dbReference type="NCBI Taxonomy" id="2562239"/>
    <lineage>
        <taxon>Eukaryota</taxon>
        <taxon>Sar</taxon>
        <taxon>Alveolata</taxon>
        <taxon>Dinophyceae</taxon>
        <taxon>Suessiales</taxon>
        <taxon>Symbiodiniaceae</taxon>
        <taxon>Effrenium</taxon>
    </lineage>
</organism>
<feature type="transmembrane region" description="Helical" evidence="5">
    <location>
        <begin position="125"/>
        <end position="145"/>
    </location>
</feature>
<reference evidence="7" key="1">
    <citation type="submission" date="2023-08" db="EMBL/GenBank/DDBJ databases">
        <authorList>
            <person name="Chen Y."/>
            <person name="Shah S."/>
            <person name="Dougan E. K."/>
            <person name="Thang M."/>
            <person name="Chan C."/>
        </authorList>
    </citation>
    <scope>NUCLEOTIDE SEQUENCE</scope>
</reference>
<protein>
    <submittedName>
        <fullName evidence="7">Uncharacterized protein</fullName>
    </submittedName>
</protein>
<dbReference type="Proteomes" id="UP001178507">
    <property type="component" value="Unassembled WGS sequence"/>
</dbReference>
<dbReference type="EMBL" id="CAUJNA010003294">
    <property type="protein sequence ID" value="CAJ1398197.1"/>
    <property type="molecule type" value="Genomic_DNA"/>
</dbReference>
<feature type="transmembrane region" description="Helical" evidence="5">
    <location>
        <begin position="293"/>
        <end position="314"/>
    </location>
</feature>